<proteinExistence type="inferred from homology"/>
<dbReference type="InterPro" id="IPR005531">
    <property type="entry name" value="Asp23"/>
</dbReference>
<evidence type="ECO:0008006" key="4">
    <source>
        <dbReference type="Google" id="ProtNLM"/>
    </source>
</evidence>
<protein>
    <recommendedName>
        <fullName evidence="4">Alkaline shock protein</fullName>
    </recommendedName>
</protein>
<dbReference type="KEGG" id="lmq:LMM7_1443"/>
<gene>
    <name evidence="2" type="ordered locus">LMM7_1443</name>
</gene>
<name>A0A0E0UWG3_LISMM</name>
<dbReference type="EMBL" id="CP002816">
    <property type="protein sequence ID" value="AEH92448.1"/>
    <property type="molecule type" value="Genomic_DNA"/>
</dbReference>
<organism evidence="2 3">
    <name type="scientific">Listeria monocytogenes serotype 4a (strain M7)</name>
    <dbReference type="NCBI Taxonomy" id="1030009"/>
    <lineage>
        <taxon>Bacteria</taxon>
        <taxon>Bacillati</taxon>
        <taxon>Bacillota</taxon>
        <taxon>Bacilli</taxon>
        <taxon>Bacillales</taxon>
        <taxon>Listeriaceae</taxon>
        <taxon>Listeria</taxon>
    </lineage>
</organism>
<dbReference type="Proteomes" id="UP000000486">
    <property type="component" value="Chromosome"/>
</dbReference>
<dbReference type="PANTHER" id="PTHR34297:SF1">
    <property type="entry name" value="ASP23_GLS24 FAMILY ENVELOPE STRESS RESPONSE PROTEIN"/>
    <property type="match status" value="1"/>
</dbReference>
<evidence type="ECO:0000256" key="1">
    <source>
        <dbReference type="ARBA" id="ARBA00005721"/>
    </source>
</evidence>
<evidence type="ECO:0000313" key="2">
    <source>
        <dbReference type="EMBL" id="AEH92448.1"/>
    </source>
</evidence>
<dbReference type="HOGENOM" id="CLU_113198_4_0_9"/>
<accession>A0A0E0UWG3</accession>
<sequence length="135" mass="14873">MAYTKDLRKQNDAPLGKIEIAPEVIGVIAGLAASEIENVAYMQGGFATEMREKFSGAVNYRKGVKVELTEEGILIELYCTVLFGATIPLVAQNIQDAVRDTIFNMTGLNVLEINVHIVGVQFEKTETLSFDDFEL</sequence>
<reference evidence="2 3" key="1">
    <citation type="journal article" date="2011" name="J. Bacteriol.">
        <title>Genome sequence of the nonpathogenic Listeria monocytogenes serovar 4a strain M7.</title>
        <authorList>
            <person name="Chen J."/>
            <person name="Xia Y."/>
            <person name="Cheng C."/>
            <person name="Fang C."/>
            <person name="Shan Y."/>
            <person name="Jin G."/>
            <person name="Fang W."/>
        </authorList>
    </citation>
    <scope>NUCLEOTIDE SEQUENCE [LARGE SCALE GENOMIC DNA]</scope>
    <source>
        <strain evidence="2 3">M7</strain>
    </source>
</reference>
<dbReference type="AlphaFoldDB" id="A0A0E0UWG3"/>
<dbReference type="RefSeq" id="WP_003729895.1">
    <property type="nucleotide sequence ID" value="NC_017537.1"/>
</dbReference>
<dbReference type="PATRIC" id="fig|1030009.3.peg.1431"/>
<dbReference type="PANTHER" id="PTHR34297">
    <property type="entry name" value="HYPOTHETICAL CYTOSOLIC PROTEIN-RELATED"/>
    <property type="match status" value="1"/>
</dbReference>
<dbReference type="Pfam" id="PF03780">
    <property type="entry name" value="Asp23"/>
    <property type="match status" value="1"/>
</dbReference>
<comment type="similarity">
    <text evidence="1">Belongs to the asp23 family.</text>
</comment>
<evidence type="ECO:0000313" key="3">
    <source>
        <dbReference type="Proteomes" id="UP000000486"/>
    </source>
</evidence>